<gene>
    <name evidence="1" type="ORF">QE152_g24488</name>
</gene>
<accession>A0AAW1KAW4</accession>
<sequence length="75" mass="9026">MAVLMPPDCDIQRCVSRIEEDERIKYQFTKPSCMYAVLRTVDYPLYKQKEDWISFSYNCLRCMQEFSLDEGRKDV</sequence>
<protein>
    <submittedName>
        <fullName evidence="1">Uncharacterized protein</fullName>
    </submittedName>
</protein>
<dbReference type="Proteomes" id="UP001458880">
    <property type="component" value="Unassembled WGS sequence"/>
</dbReference>
<dbReference type="AlphaFoldDB" id="A0AAW1KAW4"/>
<comment type="caution">
    <text evidence="1">The sequence shown here is derived from an EMBL/GenBank/DDBJ whole genome shotgun (WGS) entry which is preliminary data.</text>
</comment>
<dbReference type="EMBL" id="JASPKY010000251">
    <property type="protein sequence ID" value="KAK9716850.1"/>
    <property type="molecule type" value="Genomic_DNA"/>
</dbReference>
<evidence type="ECO:0000313" key="2">
    <source>
        <dbReference type="Proteomes" id="UP001458880"/>
    </source>
</evidence>
<evidence type="ECO:0000313" key="1">
    <source>
        <dbReference type="EMBL" id="KAK9716850.1"/>
    </source>
</evidence>
<keyword evidence="2" id="KW-1185">Reference proteome</keyword>
<reference evidence="1 2" key="1">
    <citation type="journal article" date="2024" name="BMC Genomics">
        <title>De novo assembly and annotation of Popillia japonica's genome with initial clues to its potential as an invasive pest.</title>
        <authorList>
            <person name="Cucini C."/>
            <person name="Boschi S."/>
            <person name="Funari R."/>
            <person name="Cardaioli E."/>
            <person name="Iannotti N."/>
            <person name="Marturano G."/>
            <person name="Paoli F."/>
            <person name="Bruttini M."/>
            <person name="Carapelli A."/>
            <person name="Frati F."/>
            <person name="Nardi F."/>
        </authorList>
    </citation>
    <scope>NUCLEOTIDE SEQUENCE [LARGE SCALE GENOMIC DNA]</scope>
    <source>
        <strain evidence="1">DMR45628</strain>
    </source>
</reference>
<name>A0AAW1KAW4_POPJA</name>
<organism evidence="1 2">
    <name type="scientific">Popillia japonica</name>
    <name type="common">Japanese beetle</name>
    <dbReference type="NCBI Taxonomy" id="7064"/>
    <lineage>
        <taxon>Eukaryota</taxon>
        <taxon>Metazoa</taxon>
        <taxon>Ecdysozoa</taxon>
        <taxon>Arthropoda</taxon>
        <taxon>Hexapoda</taxon>
        <taxon>Insecta</taxon>
        <taxon>Pterygota</taxon>
        <taxon>Neoptera</taxon>
        <taxon>Endopterygota</taxon>
        <taxon>Coleoptera</taxon>
        <taxon>Polyphaga</taxon>
        <taxon>Scarabaeiformia</taxon>
        <taxon>Scarabaeidae</taxon>
        <taxon>Rutelinae</taxon>
        <taxon>Popillia</taxon>
    </lineage>
</organism>
<proteinExistence type="predicted"/>